<reference evidence="8" key="2">
    <citation type="submission" date="2025-09" db="UniProtKB">
        <authorList>
            <consortium name="Ensembl"/>
        </authorList>
    </citation>
    <scope>IDENTIFICATION</scope>
</reference>
<keyword evidence="4 7" id="KW-1133">Transmembrane helix</keyword>
<feature type="transmembrane region" description="Helical" evidence="7">
    <location>
        <begin position="324"/>
        <end position="346"/>
    </location>
</feature>
<evidence type="ECO:0000256" key="4">
    <source>
        <dbReference type="ARBA" id="ARBA00022989"/>
    </source>
</evidence>
<feature type="transmembrane region" description="Helical" evidence="7">
    <location>
        <begin position="93"/>
        <end position="111"/>
    </location>
</feature>
<keyword evidence="6" id="KW-0813">Transport</keyword>
<dbReference type="GO" id="GO:0017153">
    <property type="term" value="F:sodium:dicarboxylate symporter activity"/>
    <property type="evidence" value="ECO:0007669"/>
    <property type="project" value="TreeGrafter"/>
</dbReference>
<protein>
    <submittedName>
        <fullName evidence="8">Uncharacterized protein</fullName>
    </submittedName>
</protein>
<feature type="transmembrane region" description="Helical" evidence="7">
    <location>
        <begin position="497"/>
        <end position="519"/>
    </location>
</feature>
<dbReference type="OMA" id="ASKHIEW"/>
<dbReference type="PANTHER" id="PTHR10283:SF82">
    <property type="entry name" value="SOLUTE CARRIER FAMILY 13 MEMBER 2"/>
    <property type="match status" value="1"/>
</dbReference>
<dbReference type="PANTHER" id="PTHR10283">
    <property type="entry name" value="SOLUTE CARRIER FAMILY 13 MEMBER"/>
    <property type="match status" value="1"/>
</dbReference>
<feature type="transmembrane region" description="Helical" evidence="7">
    <location>
        <begin position="366"/>
        <end position="386"/>
    </location>
</feature>
<evidence type="ECO:0000256" key="6">
    <source>
        <dbReference type="ARBA" id="ARBA00023201"/>
    </source>
</evidence>
<evidence type="ECO:0000256" key="2">
    <source>
        <dbReference type="ARBA" id="ARBA00006772"/>
    </source>
</evidence>
<evidence type="ECO:0000256" key="5">
    <source>
        <dbReference type="ARBA" id="ARBA00023136"/>
    </source>
</evidence>
<dbReference type="GO" id="GO:0071285">
    <property type="term" value="P:cellular response to lithium ion"/>
    <property type="evidence" value="ECO:0007669"/>
    <property type="project" value="TreeGrafter"/>
</dbReference>
<evidence type="ECO:0000313" key="8">
    <source>
        <dbReference type="Ensembl" id="ENSMMOP00000015078.1"/>
    </source>
</evidence>
<dbReference type="Ensembl" id="ENSMMOT00000015325.1">
    <property type="protein sequence ID" value="ENSMMOP00000015078.1"/>
    <property type="gene ID" value="ENSMMOG00000011520.1"/>
</dbReference>
<feature type="transmembrane region" description="Helical" evidence="7">
    <location>
        <begin position="444"/>
        <end position="460"/>
    </location>
</feature>
<accession>A0A3Q3WJP1</accession>
<keyword evidence="5 7" id="KW-0472">Membrane</keyword>
<feature type="transmembrane region" description="Helical" evidence="7">
    <location>
        <begin position="531"/>
        <end position="551"/>
    </location>
</feature>
<dbReference type="GO" id="GO:0015141">
    <property type="term" value="F:succinate transmembrane transporter activity"/>
    <property type="evidence" value="ECO:0007669"/>
    <property type="project" value="TreeGrafter"/>
</dbReference>
<proteinExistence type="inferred from homology"/>
<keyword evidence="6" id="KW-0739">Sodium transport</keyword>
<feature type="transmembrane region" description="Helical" evidence="7">
    <location>
        <begin position="49"/>
        <end position="73"/>
    </location>
</feature>
<dbReference type="Proteomes" id="UP000261620">
    <property type="component" value="Unplaced"/>
</dbReference>
<dbReference type="GO" id="GO:0015138">
    <property type="term" value="F:fumarate transmembrane transporter activity"/>
    <property type="evidence" value="ECO:0007669"/>
    <property type="project" value="TreeGrafter"/>
</dbReference>
<keyword evidence="6" id="KW-0406">Ion transport</keyword>
<name>A0A3Q3WJP1_MOLML</name>
<feature type="transmembrane region" description="Helical" evidence="7">
    <location>
        <begin position="266"/>
        <end position="288"/>
    </location>
</feature>
<dbReference type="GO" id="GO:0015139">
    <property type="term" value="F:alpha-ketoglutarate transmembrane transporter activity"/>
    <property type="evidence" value="ECO:0007669"/>
    <property type="project" value="TreeGrafter"/>
</dbReference>
<dbReference type="AlphaFoldDB" id="A0A3Q3WJP1"/>
<feature type="transmembrane region" description="Helical" evidence="7">
    <location>
        <begin position="472"/>
        <end position="491"/>
    </location>
</feature>
<dbReference type="GO" id="GO:0005886">
    <property type="term" value="C:plasma membrane"/>
    <property type="evidence" value="ECO:0007669"/>
    <property type="project" value="TreeGrafter"/>
</dbReference>
<evidence type="ECO:0000256" key="3">
    <source>
        <dbReference type="ARBA" id="ARBA00022692"/>
    </source>
</evidence>
<dbReference type="CDD" id="cd01115">
    <property type="entry name" value="SLC13_permease"/>
    <property type="match status" value="1"/>
</dbReference>
<reference evidence="8" key="1">
    <citation type="submission" date="2025-08" db="UniProtKB">
        <authorList>
            <consortium name="Ensembl"/>
        </authorList>
    </citation>
    <scope>IDENTIFICATION</scope>
</reference>
<organism evidence="8 9">
    <name type="scientific">Mola mola</name>
    <name type="common">Ocean sunfish</name>
    <name type="synonym">Tetraodon mola</name>
    <dbReference type="NCBI Taxonomy" id="94237"/>
    <lineage>
        <taxon>Eukaryota</taxon>
        <taxon>Metazoa</taxon>
        <taxon>Chordata</taxon>
        <taxon>Craniata</taxon>
        <taxon>Vertebrata</taxon>
        <taxon>Euteleostomi</taxon>
        <taxon>Actinopterygii</taxon>
        <taxon>Neopterygii</taxon>
        <taxon>Teleostei</taxon>
        <taxon>Neoteleostei</taxon>
        <taxon>Acanthomorphata</taxon>
        <taxon>Eupercaria</taxon>
        <taxon>Tetraodontiformes</taxon>
        <taxon>Molidae</taxon>
        <taxon>Mola</taxon>
    </lineage>
</organism>
<dbReference type="InterPro" id="IPR001898">
    <property type="entry name" value="SLC13A/DASS"/>
</dbReference>
<feature type="transmembrane region" description="Helical" evidence="7">
    <location>
        <begin position="407"/>
        <end position="424"/>
    </location>
</feature>
<keyword evidence="6" id="KW-0915">Sodium</keyword>
<evidence type="ECO:0000256" key="7">
    <source>
        <dbReference type="SAM" id="Phobius"/>
    </source>
</evidence>
<evidence type="ECO:0000313" key="9">
    <source>
        <dbReference type="Proteomes" id="UP000261620"/>
    </source>
</evidence>
<comment type="subcellular location">
    <subcellularLocation>
        <location evidence="1">Membrane</location>
        <topology evidence="1">Multi-pass membrane protein</topology>
    </subcellularLocation>
</comment>
<keyword evidence="3 7" id="KW-0812">Transmembrane</keyword>
<feature type="transmembrane region" description="Helical" evidence="7">
    <location>
        <begin position="118"/>
        <end position="145"/>
    </location>
</feature>
<evidence type="ECO:0000256" key="1">
    <source>
        <dbReference type="ARBA" id="ARBA00004141"/>
    </source>
</evidence>
<feature type="transmembrane region" description="Helical" evidence="7">
    <location>
        <begin position="20"/>
        <end position="37"/>
    </location>
</feature>
<dbReference type="Pfam" id="PF00939">
    <property type="entry name" value="Na_sulph_symp"/>
    <property type="match status" value="1"/>
</dbReference>
<dbReference type="STRING" id="94237.ENSMMOP00000015078"/>
<sequence>MVLPSASSRIFKWLWYHRNYIIIVATPIILLFLPLLWPSPEARCGYAIALMALYWCTECMPLAVTALLPVILFPMMGIMKASEVSVEYLKDSNMLFIGGLLVAIAVEHWNLHKRIALGVLLVVGVRPSLLLLGFMAVSSFLSMWISNTATTAMMLPIANAVLQQLQDTEAQANAQEFLAAAEDNQAFELEDKETKKEVKPQETSTQPGDTVSIEAKYDHLTKGLSLSVCYSASIGGTATLTGTTPNIILQGQIEQLFPDNGGVINFASWFGFAFPNMVLMLVLTWFWLHFMFLGFNLKQSFGCGVKSERDREAYRVMKEEYKKLGRMTFAEVMVLIIFILLVILWFTRDPGFIPGWATVLFNKNDGTIAILMSMLFFVIPSRPIWFKGKKVKAPKTLLNWNVVHERMPWNIILLLGGGFALAAGSEKSGLSDWLGDRLTPLQKIPPYAISLLLSLLVATFTECSSNTATTTLFLPILASMAIAIKIHPLYVMLPCTIAASLAFMLPVATPPNAIAFSFGKLKVFDMVKAGFVLNFIGILTTNLGINTWGYAMFNMGTYPEWANTTSP</sequence>
<comment type="similarity">
    <text evidence="2">Belongs to the SLC13A/DASS transporter (TC 2.A.47) family. NADC subfamily.</text>
</comment>
<keyword evidence="9" id="KW-1185">Reference proteome</keyword>